<protein>
    <recommendedName>
        <fullName evidence="4">Response regulatory domain-containing protein</fullName>
    </recommendedName>
</protein>
<dbReference type="EMBL" id="CP011971">
    <property type="protein sequence ID" value="AMN48179.1"/>
    <property type="molecule type" value="Genomic_DNA"/>
</dbReference>
<feature type="region of interest" description="Disordered" evidence="3">
    <location>
        <begin position="237"/>
        <end position="269"/>
    </location>
</feature>
<sequence>MKRALIVDDSRSARIILSRMLESYDLEVDACESAEQALEHLRHSRADVVFMDHLMPGMDGFQAVQAIKNNPETATIPVIMYTSQEGELYLSQARALGAVGVLPKTINQSDVSRVLYQLHLLPDRRQEAPGVTPAHASTSAAATHSVDAAPLTERPAQTDTRPEKAVDTRTAYMPAGAHDVVHLDAHPAPGEMEVAIRTAVTPLLKEHGVEMRRLLLASLEVFARRIDKNARQAALHAAPVQGNSAPRSVEGDSGRLDQVPAEGGETISAPAPRSVRRRWPLAAAIAALALLPTAVLTLMQLRAQDHIHELARSNAHLTNLLAEQHAGLRELQQTLDNPPLDIAAALLEAPRKVATANVPYGEAPLAGARLERLREMIAALQSAGFEGRLRIATFTGEFCLTGNSMEGYSLAADDTPLQRCDLVGNPFEDALTAAQRQSLAFANLIASTQQETTALTFDIHYEGRKPSVPYPDSGKSAQLSAGEWNRIAAQNNRVEFIALPAGS</sequence>
<dbReference type="Proteomes" id="UP000070250">
    <property type="component" value="Chromosome"/>
</dbReference>
<dbReference type="SMART" id="SM00448">
    <property type="entry name" value="REC"/>
    <property type="match status" value="1"/>
</dbReference>
<dbReference type="RefSeq" id="WP_066922074.1">
    <property type="nucleotide sequence ID" value="NZ_CP011971.1"/>
</dbReference>
<dbReference type="Gene3D" id="3.40.50.2300">
    <property type="match status" value="1"/>
</dbReference>
<organism evidence="5 6">
    <name type="scientific">Steroidobacter denitrificans</name>
    <dbReference type="NCBI Taxonomy" id="465721"/>
    <lineage>
        <taxon>Bacteria</taxon>
        <taxon>Pseudomonadati</taxon>
        <taxon>Pseudomonadota</taxon>
        <taxon>Gammaproteobacteria</taxon>
        <taxon>Steroidobacterales</taxon>
        <taxon>Steroidobacteraceae</taxon>
        <taxon>Steroidobacter</taxon>
    </lineage>
</organism>
<dbReference type="STRING" id="465721.ACG33_13945"/>
<dbReference type="OrthoDB" id="236568at2"/>
<keyword evidence="1 2" id="KW-0597">Phosphoprotein</keyword>
<evidence type="ECO:0000313" key="6">
    <source>
        <dbReference type="Proteomes" id="UP000070250"/>
    </source>
</evidence>
<dbReference type="InterPro" id="IPR011006">
    <property type="entry name" value="CheY-like_superfamily"/>
</dbReference>
<evidence type="ECO:0000256" key="3">
    <source>
        <dbReference type="SAM" id="MobiDB-lite"/>
    </source>
</evidence>
<dbReference type="PROSITE" id="PS50110">
    <property type="entry name" value="RESPONSE_REGULATORY"/>
    <property type="match status" value="1"/>
</dbReference>
<evidence type="ECO:0000256" key="1">
    <source>
        <dbReference type="ARBA" id="ARBA00022553"/>
    </source>
</evidence>
<dbReference type="GO" id="GO:0000160">
    <property type="term" value="P:phosphorelay signal transduction system"/>
    <property type="evidence" value="ECO:0007669"/>
    <property type="project" value="InterPro"/>
</dbReference>
<dbReference type="InterPro" id="IPR001789">
    <property type="entry name" value="Sig_transdc_resp-reg_receiver"/>
</dbReference>
<dbReference type="PANTHER" id="PTHR44591:SF3">
    <property type="entry name" value="RESPONSE REGULATORY DOMAIN-CONTAINING PROTEIN"/>
    <property type="match status" value="1"/>
</dbReference>
<dbReference type="AlphaFoldDB" id="A0A127FEA2"/>
<proteinExistence type="predicted"/>
<feature type="compositionally biased region" description="Low complexity" evidence="3">
    <location>
        <begin position="131"/>
        <end position="150"/>
    </location>
</feature>
<dbReference type="PANTHER" id="PTHR44591">
    <property type="entry name" value="STRESS RESPONSE REGULATOR PROTEIN 1"/>
    <property type="match status" value="1"/>
</dbReference>
<dbReference type="Pfam" id="PF00072">
    <property type="entry name" value="Response_reg"/>
    <property type="match status" value="1"/>
</dbReference>
<reference evidence="5 6" key="1">
    <citation type="submission" date="2015-06" db="EMBL/GenBank/DDBJ databases">
        <title>A Comprehensive Approach to Explore the Metabolic and Phylogenetic Diversity of Bacterial Steroid Degradation in the Environment: Testosterone as an Example.</title>
        <authorList>
            <person name="Yang F.-C."/>
            <person name="Chen Y.-L."/>
            <person name="Yu C.-P."/>
            <person name="Tang S.-L."/>
            <person name="Wang P.-H."/>
            <person name="Ismail W."/>
            <person name="Wang C.-H."/>
            <person name="Yang C.-Y."/>
            <person name="Chiang Y.-R."/>
        </authorList>
    </citation>
    <scope>NUCLEOTIDE SEQUENCE [LARGE SCALE GENOMIC DNA]</scope>
    <source>
        <strain evidence="5 6">DSM 18526</strain>
    </source>
</reference>
<feature type="domain" description="Response regulatory" evidence="4">
    <location>
        <begin position="3"/>
        <end position="119"/>
    </location>
</feature>
<evidence type="ECO:0000256" key="2">
    <source>
        <dbReference type="PROSITE-ProRule" id="PRU00169"/>
    </source>
</evidence>
<name>A0A127FEA2_STEDE</name>
<dbReference type="CDD" id="cd00156">
    <property type="entry name" value="REC"/>
    <property type="match status" value="1"/>
</dbReference>
<dbReference type="SUPFAM" id="SSF52172">
    <property type="entry name" value="CheY-like"/>
    <property type="match status" value="1"/>
</dbReference>
<dbReference type="KEGG" id="sdf:ACG33_13945"/>
<gene>
    <name evidence="5" type="ORF">ACG33_13945</name>
</gene>
<keyword evidence="6" id="KW-1185">Reference proteome</keyword>
<accession>A0A127FEA2</accession>
<feature type="region of interest" description="Disordered" evidence="3">
    <location>
        <begin position="126"/>
        <end position="165"/>
    </location>
</feature>
<feature type="modified residue" description="4-aspartylphosphate" evidence="2">
    <location>
        <position position="52"/>
    </location>
</feature>
<evidence type="ECO:0000259" key="4">
    <source>
        <dbReference type="PROSITE" id="PS50110"/>
    </source>
</evidence>
<dbReference type="InterPro" id="IPR050595">
    <property type="entry name" value="Bact_response_regulator"/>
</dbReference>
<evidence type="ECO:0000313" key="5">
    <source>
        <dbReference type="EMBL" id="AMN48179.1"/>
    </source>
</evidence>